<name>A0A831EQG5_ERWAM</name>
<evidence type="ECO:0000313" key="2">
    <source>
        <dbReference type="Proteomes" id="UP000013111"/>
    </source>
</evidence>
<reference evidence="1 2" key="1">
    <citation type="submission" date="2012-11" db="EMBL/GenBank/DDBJ databases">
        <authorList>
            <person name="Linke B."/>
        </authorList>
    </citation>
    <scope>NUCLEOTIDE SEQUENCE [LARGE SCALE GENOMIC DNA]</scope>
    <source>
        <strain evidence="2">CFBP 1232</strain>
    </source>
</reference>
<proteinExistence type="predicted"/>
<gene>
    <name evidence="1" type="ORF">BN437_1531</name>
</gene>
<accession>A0A831EQG5</accession>
<evidence type="ECO:0000313" key="1">
    <source>
        <dbReference type="EMBL" id="CCO93466.1"/>
    </source>
</evidence>
<comment type="caution">
    <text evidence="1">The sequence shown here is derived from an EMBL/GenBank/DDBJ whole genome shotgun (WGS) entry which is preliminary data.</text>
</comment>
<protein>
    <submittedName>
        <fullName evidence="1">Uncharacterized protein</fullName>
    </submittedName>
</protein>
<dbReference type="AlphaFoldDB" id="A0A831EQG5"/>
<organism evidence="1 2">
    <name type="scientific">Erwinia amylovora NBRC 12687 = CFBP 1232</name>
    <dbReference type="NCBI Taxonomy" id="1219359"/>
    <lineage>
        <taxon>Bacteria</taxon>
        <taxon>Pseudomonadati</taxon>
        <taxon>Pseudomonadota</taxon>
        <taxon>Gammaproteobacteria</taxon>
        <taxon>Enterobacterales</taxon>
        <taxon>Erwiniaceae</taxon>
        <taxon>Erwinia</taxon>
    </lineage>
</organism>
<reference evidence="1 2" key="2">
    <citation type="submission" date="2013-04" db="EMBL/GenBank/DDBJ databases">
        <title>Comparative genomics of 12 strains of Erwinia amylovora identifies a pan-genome with a large conserved core and provides insights into host specificity.</title>
        <authorList>
            <person name="Mann R.A."/>
            <person name="Smits T.H.M."/>
            <person name="Buehlmann A."/>
            <person name="Blom J."/>
            <person name="Goesmann A."/>
            <person name="Frey J.E."/>
            <person name="Plummer K.M."/>
            <person name="Beer S.V."/>
            <person name="Luck J."/>
            <person name="Duffy B."/>
            <person name="Rodoni B."/>
        </authorList>
    </citation>
    <scope>NUCLEOTIDE SEQUENCE [LARGE SCALE GENOMIC DNA]</scope>
    <source>
        <strain evidence="2">CFBP 1232</strain>
    </source>
</reference>
<dbReference type="EMBL" id="CAPB01000011">
    <property type="protein sequence ID" value="CCO93466.1"/>
    <property type="molecule type" value="Genomic_DNA"/>
</dbReference>
<sequence>MELNRFSQHISCRIHVKFVEREYLQPPCGRNQKTR</sequence>
<dbReference type="Proteomes" id="UP000013111">
    <property type="component" value="Unassembled WGS sequence"/>
</dbReference>